<keyword evidence="6 8" id="KW-0456">Lyase</keyword>
<evidence type="ECO:0000256" key="2">
    <source>
        <dbReference type="ARBA" id="ARBA00004754"/>
    </source>
</evidence>
<dbReference type="NCBIfam" id="TIGR03180">
    <property type="entry name" value="UraD_2"/>
    <property type="match status" value="1"/>
</dbReference>
<dbReference type="PANTHER" id="PTHR43466:SF1">
    <property type="entry name" value="2-OXO-4-HYDROXY-4-CARBOXY-5-UREIDOIMIDAZOLINE DECARBOXYLASE-RELATED"/>
    <property type="match status" value="1"/>
</dbReference>
<evidence type="ECO:0000256" key="3">
    <source>
        <dbReference type="ARBA" id="ARBA00012257"/>
    </source>
</evidence>
<dbReference type="EMBL" id="JACJID010000001">
    <property type="protein sequence ID" value="MBA8924573.1"/>
    <property type="molecule type" value="Genomic_DNA"/>
</dbReference>
<organism evidence="8 9">
    <name type="scientific">Kutzneria viridogrisea</name>
    <dbReference type="NCBI Taxonomy" id="47990"/>
    <lineage>
        <taxon>Bacteria</taxon>
        <taxon>Bacillati</taxon>
        <taxon>Actinomycetota</taxon>
        <taxon>Actinomycetes</taxon>
        <taxon>Pseudonocardiales</taxon>
        <taxon>Pseudonocardiaceae</taxon>
        <taxon>Kutzneria</taxon>
    </lineage>
</organism>
<keyword evidence="9" id="KW-1185">Reference proteome</keyword>
<evidence type="ECO:0000256" key="5">
    <source>
        <dbReference type="ARBA" id="ARBA00022793"/>
    </source>
</evidence>
<dbReference type="RefSeq" id="WP_182836839.1">
    <property type="nucleotide sequence ID" value="NZ_BAAABQ010000001.1"/>
</dbReference>
<gene>
    <name evidence="8" type="ORF">BC739_001770</name>
</gene>
<comment type="caution">
    <text evidence="8">The sequence shown here is derived from an EMBL/GenBank/DDBJ whole genome shotgun (WGS) entry which is preliminary data.</text>
</comment>
<dbReference type="Proteomes" id="UP000517916">
    <property type="component" value="Unassembled WGS sequence"/>
</dbReference>
<evidence type="ECO:0000256" key="4">
    <source>
        <dbReference type="ARBA" id="ARBA00022631"/>
    </source>
</evidence>
<accession>A0ABR6BCG6</accession>
<protein>
    <recommendedName>
        <fullName evidence="3">2-oxo-4-hydroxy-4-carboxy-5-ureidoimidazoline decarboxylase</fullName>
        <ecNumber evidence="3">4.1.1.97</ecNumber>
    </recommendedName>
</protein>
<dbReference type="InterPro" id="IPR017595">
    <property type="entry name" value="OHCU_decarboxylase-2"/>
</dbReference>
<keyword evidence="4" id="KW-0659">Purine metabolism</keyword>
<dbReference type="Pfam" id="PF09349">
    <property type="entry name" value="OHCU_decarbox"/>
    <property type="match status" value="1"/>
</dbReference>
<dbReference type="NCBIfam" id="NF010372">
    <property type="entry name" value="PRK13798.1"/>
    <property type="match status" value="1"/>
</dbReference>
<dbReference type="EC" id="4.1.1.97" evidence="3"/>
<evidence type="ECO:0000256" key="6">
    <source>
        <dbReference type="ARBA" id="ARBA00023239"/>
    </source>
</evidence>
<dbReference type="SUPFAM" id="SSF158694">
    <property type="entry name" value="UraD-Like"/>
    <property type="match status" value="1"/>
</dbReference>
<dbReference type="PANTHER" id="PTHR43466">
    <property type="entry name" value="2-OXO-4-HYDROXY-4-CARBOXY-5-UREIDOIMIDAZOLINE DECARBOXYLASE-RELATED"/>
    <property type="match status" value="1"/>
</dbReference>
<evidence type="ECO:0000313" key="8">
    <source>
        <dbReference type="EMBL" id="MBA8924573.1"/>
    </source>
</evidence>
<dbReference type="InterPro" id="IPR018020">
    <property type="entry name" value="OHCU_decarboxylase"/>
</dbReference>
<dbReference type="Gene3D" id="1.10.3330.10">
    <property type="entry name" value="Oxo-4-hydroxy-4-carboxy-5-ureidoimidazoline decarboxylase"/>
    <property type="match status" value="1"/>
</dbReference>
<reference evidence="8 9" key="1">
    <citation type="submission" date="2020-08" db="EMBL/GenBank/DDBJ databases">
        <title>Genomic Encyclopedia of Archaeal and Bacterial Type Strains, Phase II (KMG-II): from individual species to whole genera.</title>
        <authorList>
            <person name="Goeker M."/>
        </authorList>
    </citation>
    <scope>NUCLEOTIDE SEQUENCE [LARGE SCALE GENOMIC DNA]</scope>
    <source>
        <strain evidence="8 9">DSM 43850</strain>
    </source>
</reference>
<keyword evidence="5" id="KW-0210">Decarboxylase</keyword>
<proteinExistence type="predicted"/>
<dbReference type="GO" id="GO:0051997">
    <property type="term" value="F:2-oxo-4-hydroxy-4-carboxy-5-ureidoimidazoline decarboxylase activity"/>
    <property type="evidence" value="ECO:0007669"/>
    <property type="project" value="UniProtKB-EC"/>
</dbReference>
<feature type="domain" description="Oxo-4-hydroxy-4-carboxy-5-ureidoimidazoline decarboxylase" evidence="7">
    <location>
        <begin position="4"/>
        <end position="154"/>
    </location>
</feature>
<evidence type="ECO:0000313" key="9">
    <source>
        <dbReference type="Proteomes" id="UP000517916"/>
    </source>
</evidence>
<comment type="pathway">
    <text evidence="2">Purine metabolism; urate degradation; (S)-allantoin from urate: step 3/3.</text>
</comment>
<evidence type="ECO:0000256" key="1">
    <source>
        <dbReference type="ARBA" id="ARBA00001163"/>
    </source>
</evidence>
<comment type="catalytic activity">
    <reaction evidence="1">
        <text>5-hydroxy-2-oxo-4-ureido-2,5-dihydro-1H-imidazole-5-carboxylate + H(+) = (S)-allantoin + CO2</text>
        <dbReference type="Rhea" id="RHEA:26301"/>
        <dbReference type="ChEBI" id="CHEBI:15378"/>
        <dbReference type="ChEBI" id="CHEBI:15678"/>
        <dbReference type="ChEBI" id="CHEBI:16526"/>
        <dbReference type="ChEBI" id="CHEBI:58639"/>
        <dbReference type="EC" id="4.1.1.97"/>
    </reaction>
</comment>
<sequence>MDLNSAPEPDLAERLTTCLAVPRWVREVLAGRPYADEQAVLVTAERAAAELTDEELTTALAGHPRIGERAASGDLGAAWSRSEQSGVDGSAAEEFVVANEVYERRFGRIYLVCAAGRSGPELLADLRSRLDNDPVTELAVTKDELRKIALLRLRKVLES</sequence>
<dbReference type="InterPro" id="IPR036778">
    <property type="entry name" value="OHCU_decarboxylase_sf"/>
</dbReference>
<name>A0ABR6BCG6_9PSEU</name>
<evidence type="ECO:0000259" key="7">
    <source>
        <dbReference type="Pfam" id="PF09349"/>
    </source>
</evidence>